<feature type="domain" description="AB hydrolase-1" evidence="3">
    <location>
        <begin position="97"/>
        <end position="356"/>
    </location>
</feature>
<dbReference type="SUPFAM" id="SSF53474">
    <property type="entry name" value="alpha/beta-Hydrolases"/>
    <property type="match status" value="1"/>
</dbReference>
<dbReference type="GO" id="GO:0004414">
    <property type="term" value="F:homoserine O-acetyltransferase activity"/>
    <property type="evidence" value="ECO:0007669"/>
    <property type="project" value="TreeGrafter"/>
</dbReference>
<evidence type="ECO:0000256" key="2">
    <source>
        <dbReference type="SAM" id="MobiDB-lite"/>
    </source>
</evidence>
<dbReference type="Proteomes" id="UP000245916">
    <property type="component" value="Unassembled WGS sequence"/>
</dbReference>
<proteinExistence type="predicted"/>
<evidence type="ECO:0000313" key="4">
    <source>
        <dbReference type="EMBL" id="PWG01608.1"/>
    </source>
</evidence>
<evidence type="ECO:0000256" key="1">
    <source>
        <dbReference type="ARBA" id="ARBA00022679"/>
    </source>
</evidence>
<evidence type="ECO:0000313" key="5">
    <source>
        <dbReference type="Proteomes" id="UP000245916"/>
    </source>
</evidence>
<dbReference type="InterPro" id="IPR029058">
    <property type="entry name" value="AB_hydrolase_fold"/>
</dbReference>
<protein>
    <submittedName>
        <fullName evidence="4">Alpha/beta hydrolase</fullName>
    </submittedName>
</protein>
<organism evidence="4 5">
    <name type="scientific">Allosphingosinicella humi</name>
    <dbReference type="NCBI Taxonomy" id="2068657"/>
    <lineage>
        <taxon>Bacteria</taxon>
        <taxon>Pseudomonadati</taxon>
        <taxon>Pseudomonadota</taxon>
        <taxon>Alphaproteobacteria</taxon>
        <taxon>Sphingomonadales</taxon>
        <taxon>Sphingomonadaceae</taxon>
        <taxon>Allosphingosinicella</taxon>
    </lineage>
</organism>
<dbReference type="GO" id="GO:0016787">
    <property type="term" value="F:hydrolase activity"/>
    <property type="evidence" value="ECO:0007669"/>
    <property type="project" value="UniProtKB-KW"/>
</dbReference>
<dbReference type="Gene3D" id="3.40.50.1820">
    <property type="entry name" value="alpha/beta hydrolase"/>
    <property type="match status" value="1"/>
</dbReference>
<dbReference type="GO" id="GO:0009086">
    <property type="term" value="P:methionine biosynthetic process"/>
    <property type="evidence" value="ECO:0007669"/>
    <property type="project" value="TreeGrafter"/>
</dbReference>
<dbReference type="PANTHER" id="PTHR32268">
    <property type="entry name" value="HOMOSERINE O-ACETYLTRANSFERASE"/>
    <property type="match status" value="1"/>
</dbReference>
<name>A0A2U2IZU9_9SPHN</name>
<comment type="caution">
    <text evidence="4">The sequence shown here is derived from an EMBL/GenBank/DDBJ whole genome shotgun (WGS) entry which is preliminary data.</text>
</comment>
<dbReference type="InterPro" id="IPR000073">
    <property type="entry name" value="AB_hydrolase_1"/>
</dbReference>
<dbReference type="GO" id="GO:0009092">
    <property type="term" value="P:homoserine metabolic process"/>
    <property type="evidence" value="ECO:0007669"/>
    <property type="project" value="TreeGrafter"/>
</dbReference>
<reference evidence="4 5" key="1">
    <citation type="submission" date="2018-05" db="EMBL/GenBank/DDBJ databases">
        <title>Genome of Sphingosinicella humi QZX222.</title>
        <authorList>
            <person name="Qiao Z."/>
            <person name="Wang G."/>
        </authorList>
    </citation>
    <scope>NUCLEOTIDE SEQUENCE [LARGE SCALE GENOMIC DNA]</scope>
    <source>
        <strain evidence="4 5">QZX222</strain>
    </source>
</reference>
<dbReference type="Pfam" id="PF00561">
    <property type="entry name" value="Abhydrolase_1"/>
    <property type="match status" value="1"/>
</dbReference>
<dbReference type="PANTHER" id="PTHR32268:SF11">
    <property type="entry name" value="HOMOSERINE O-ACETYLTRANSFERASE"/>
    <property type="match status" value="1"/>
</dbReference>
<feature type="compositionally biased region" description="Basic residues" evidence="2">
    <location>
        <begin position="22"/>
        <end position="34"/>
    </location>
</feature>
<gene>
    <name evidence="4" type="ORF">DF286_01015</name>
</gene>
<dbReference type="AlphaFoldDB" id="A0A2U2IZU9"/>
<sequence>MEPRRRHPCRWLRLSLRRARRRRPRHRRSHRRGPRRDQPWPCWNRARPDEARIMNAEMVRPLVSAPIAQDLEVPLPESLHRFGRSTRATVTGPVDGPAVVVLGGISANRLVCGPGGWWPGMVGEEGAVDPRRHRIIGLDFIADESGQAAPSCRDQAAVLCQALDLAGVAQANAIVGASYGGMVALSFGQHFPERVKRIISISAAASAHPAATALRELQRRVVALGMAHGAAAEALSIARGMAMLSYRTREEFDQRFTGGLDGEEALGPTEPGSYLRARGEAFQTVMSPGRFLSLSASIDRHRIDPEAIGLPCLLIGAESDQLVPPSQLEALATALAGPTALRILPSLYGHDMFLKNAAQVAELVRPFLDANP</sequence>
<evidence type="ECO:0000259" key="3">
    <source>
        <dbReference type="Pfam" id="PF00561"/>
    </source>
</evidence>
<dbReference type="EMBL" id="QFFF01000001">
    <property type="protein sequence ID" value="PWG01608.1"/>
    <property type="molecule type" value="Genomic_DNA"/>
</dbReference>
<keyword evidence="1" id="KW-0808">Transferase</keyword>
<dbReference type="InterPro" id="IPR008220">
    <property type="entry name" value="HAT_MetX-like"/>
</dbReference>
<keyword evidence="5" id="KW-1185">Reference proteome</keyword>
<keyword evidence="4" id="KW-0378">Hydrolase</keyword>
<accession>A0A2U2IZU9</accession>
<feature type="region of interest" description="Disordered" evidence="2">
    <location>
        <begin position="22"/>
        <end position="44"/>
    </location>
</feature>